<gene>
    <name evidence="1" type="ORF">NDU88_002230</name>
</gene>
<comment type="caution">
    <text evidence="1">The sequence shown here is derived from an EMBL/GenBank/DDBJ whole genome shotgun (WGS) entry which is preliminary data.</text>
</comment>
<dbReference type="EMBL" id="JANPWB010000005">
    <property type="protein sequence ID" value="KAJ1185438.1"/>
    <property type="molecule type" value="Genomic_DNA"/>
</dbReference>
<accession>A0AAV7UCK0</accession>
<name>A0AAV7UCK0_PLEWA</name>
<evidence type="ECO:0000313" key="1">
    <source>
        <dbReference type="EMBL" id="KAJ1185438.1"/>
    </source>
</evidence>
<sequence length="82" mass="8680">MPGEGGGARIQVFEVQNSPYEVHLADSKISSARRGVRLGPTSSWEQGELDLLPGEPLSLISTSLVVADNDRAKVLASCKICA</sequence>
<organism evidence="1 2">
    <name type="scientific">Pleurodeles waltl</name>
    <name type="common">Iberian ribbed newt</name>
    <dbReference type="NCBI Taxonomy" id="8319"/>
    <lineage>
        <taxon>Eukaryota</taxon>
        <taxon>Metazoa</taxon>
        <taxon>Chordata</taxon>
        <taxon>Craniata</taxon>
        <taxon>Vertebrata</taxon>
        <taxon>Euteleostomi</taxon>
        <taxon>Amphibia</taxon>
        <taxon>Batrachia</taxon>
        <taxon>Caudata</taxon>
        <taxon>Salamandroidea</taxon>
        <taxon>Salamandridae</taxon>
        <taxon>Pleurodelinae</taxon>
        <taxon>Pleurodeles</taxon>
    </lineage>
</organism>
<protein>
    <submittedName>
        <fullName evidence="1">Uncharacterized protein</fullName>
    </submittedName>
</protein>
<dbReference type="AlphaFoldDB" id="A0AAV7UCK0"/>
<dbReference type="Proteomes" id="UP001066276">
    <property type="component" value="Chromosome 3_1"/>
</dbReference>
<keyword evidence="2" id="KW-1185">Reference proteome</keyword>
<reference evidence="1" key="1">
    <citation type="journal article" date="2022" name="bioRxiv">
        <title>Sequencing and chromosome-scale assembly of the giantPleurodeles waltlgenome.</title>
        <authorList>
            <person name="Brown T."/>
            <person name="Elewa A."/>
            <person name="Iarovenko S."/>
            <person name="Subramanian E."/>
            <person name="Araus A.J."/>
            <person name="Petzold A."/>
            <person name="Susuki M."/>
            <person name="Suzuki K.-i.T."/>
            <person name="Hayashi T."/>
            <person name="Toyoda A."/>
            <person name="Oliveira C."/>
            <person name="Osipova E."/>
            <person name="Leigh N.D."/>
            <person name="Simon A."/>
            <person name="Yun M.H."/>
        </authorList>
    </citation>
    <scope>NUCLEOTIDE SEQUENCE</scope>
    <source>
        <strain evidence="1">20211129_DDA</strain>
        <tissue evidence="1">Liver</tissue>
    </source>
</reference>
<proteinExistence type="predicted"/>
<evidence type="ECO:0000313" key="2">
    <source>
        <dbReference type="Proteomes" id="UP001066276"/>
    </source>
</evidence>